<dbReference type="Proteomes" id="UP000323317">
    <property type="component" value="Unassembled WGS sequence"/>
</dbReference>
<sequence>MADAAMPGYSVAAQHEEENIVLYGKEMNDLYYDFKVDFKGAVFSRPFWINVTNPAYAPKIYYHDINRDNRNELIIILTRGYGTGVLDQEVYVFHLGTKRFKEVLVDSPLAIVNKNIRTSLSPSKAEISIGNKHYSFNVKKLNLLPETLFEEINLVSIINYEVKDHKLTATLHPQFSPGAFVGNIIITYEFRDNMYQAEKIEFKLENE</sequence>
<reference evidence="1 2" key="1">
    <citation type="submission" date="2019-08" db="EMBL/GenBank/DDBJ databases">
        <title>Bacillus genomes from the desert of Cuatro Cienegas, Coahuila.</title>
        <authorList>
            <person name="Olmedo-Alvarez G."/>
        </authorList>
    </citation>
    <scope>NUCLEOTIDE SEQUENCE [LARGE SCALE GENOMIC DNA]</scope>
    <source>
        <strain evidence="1 2">CH40_1T</strain>
    </source>
</reference>
<comment type="caution">
    <text evidence="1">The sequence shown here is derived from an EMBL/GenBank/DDBJ whole genome shotgun (WGS) entry which is preliminary data.</text>
</comment>
<gene>
    <name evidence="1" type="ORF">FZC79_04205</name>
</gene>
<proteinExistence type="predicted"/>
<organism evidence="1 2">
    <name type="scientific">Rossellomorea vietnamensis</name>
    <dbReference type="NCBI Taxonomy" id="218284"/>
    <lineage>
        <taxon>Bacteria</taxon>
        <taxon>Bacillati</taxon>
        <taxon>Bacillota</taxon>
        <taxon>Bacilli</taxon>
        <taxon>Bacillales</taxon>
        <taxon>Bacillaceae</taxon>
        <taxon>Rossellomorea</taxon>
    </lineage>
</organism>
<name>A0A5D4KIR0_9BACI</name>
<dbReference type="EMBL" id="VTEH01000002">
    <property type="protein sequence ID" value="TYR77108.1"/>
    <property type="molecule type" value="Genomic_DNA"/>
</dbReference>
<evidence type="ECO:0000313" key="2">
    <source>
        <dbReference type="Proteomes" id="UP000323317"/>
    </source>
</evidence>
<protein>
    <submittedName>
        <fullName evidence="1">Uncharacterized protein</fullName>
    </submittedName>
</protein>
<dbReference type="AlphaFoldDB" id="A0A5D4KIR0"/>
<evidence type="ECO:0000313" key="1">
    <source>
        <dbReference type="EMBL" id="TYR77108.1"/>
    </source>
</evidence>
<accession>A0A5D4KIR0</accession>